<evidence type="ECO:0000313" key="2">
    <source>
        <dbReference type="Proteomes" id="UP000199101"/>
    </source>
</evidence>
<dbReference type="AlphaFoldDB" id="A0A1C3VNB6"/>
<dbReference type="EMBL" id="FMAG01000003">
    <property type="protein sequence ID" value="SCB29097.1"/>
    <property type="molecule type" value="Genomic_DNA"/>
</dbReference>
<gene>
    <name evidence="1" type="ORF">GA0061103_4070</name>
</gene>
<sequence length="42" mass="4497">MMIRLICHRAAFGPHPAETTDVDTLAPIQTHSLGGDHADTAQ</sequence>
<dbReference type="Proteomes" id="UP000199101">
    <property type="component" value="Unassembled WGS sequence"/>
</dbReference>
<organism evidence="1 2">
    <name type="scientific">Rhizobium multihospitium</name>
    <dbReference type="NCBI Taxonomy" id="410764"/>
    <lineage>
        <taxon>Bacteria</taxon>
        <taxon>Pseudomonadati</taxon>
        <taxon>Pseudomonadota</taxon>
        <taxon>Alphaproteobacteria</taxon>
        <taxon>Hyphomicrobiales</taxon>
        <taxon>Rhizobiaceae</taxon>
        <taxon>Rhizobium/Agrobacterium group</taxon>
        <taxon>Rhizobium</taxon>
    </lineage>
</organism>
<dbReference type="STRING" id="410764.GA0061103_4070"/>
<accession>A0A1C3VNB6</accession>
<keyword evidence="2" id="KW-1185">Reference proteome</keyword>
<name>A0A1C3VNB6_9HYPH</name>
<protein>
    <submittedName>
        <fullName evidence="1">Uncharacterized protein</fullName>
    </submittedName>
</protein>
<evidence type="ECO:0000313" key="1">
    <source>
        <dbReference type="EMBL" id="SCB29097.1"/>
    </source>
</evidence>
<proteinExistence type="predicted"/>
<reference evidence="2" key="1">
    <citation type="submission" date="2016-08" db="EMBL/GenBank/DDBJ databases">
        <authorList>
            <person name="Varghese N."/>
            <person name="Submissions Spin"/>
        </authorList>
    </citation>
    <scope>NUCLEOTIDE SEQUENCE [LARGE SCALE GENOMIC DNA]</scope>
    <source>
        <strain evidence="2">HAMBI 2975</strain>
    </source>
</reference>